<evidence type="ECO:0000313" key="3">
    <source>
        <dbReference type="EMBL" id="ESO03776.1"/>
    </source>
</evidence>
<feature type="signal peptide" evidence="1">
    <location>
        <begin position="1"/>
        <end position="20"/>
    </location>
</feature>
<dbReference type="Proteomes" id="UP000015101">
    <property type="component" value="Unassembled WGS sequence"/>
</dbReference>
<sequence length="469" mass="53877">MEKDDLSLLLILVMIQTTSSSHLLKRYSQNCYPQKSIYINENVPKLWLFFKNCKMTILDENSYKRYIDKQTVAYISLNNIIITEIDSTFFENLILEKISISNVLVNDELSTDLFTNITSLKVLSINNSLAFINALKNVGFISESMCQFLEKFELISPTVEIHIHENTFESCYRLQRLRLEGKLQRTDFLHHLHNVTHLQIPADLLTNLILSSFEGLSQSLRIVSLFEVGSRRVIGTTFSGLRVLHKLILQCPRPVVILKSFLIFLETTKRKMLLNCPDRNTDNLYSSHPIKITSPPSTSLRKNISYKRDLALSPLKNFEQYELDIMGPDVLIDWEKELITGTPIKPKILNFTASWITRGMHMDVRCSATGDPPVAIFIEFPDGWQKYYGPEHREVNLLVAYQYFTEKTKNYAGDYSCTVVNGNGRDSFTITLNLSSGCWADVGRILFLVEVMIFVMLAKKLFLSLSFCN</sequence>
<dbReference type="GeneID" id="20204553"/>
<dbReference type="KEGG" id="hro:HELRODRAFT_173479"/>
<dbReference type="PROSITE" id="PS50835">
    <property type="entry name" value="IG_LIKE"/>
    <property type="match status" value="1"/>
</dbReference>
<dbReference type="Gene3D" id="2.60.40.10">
    <property type="entry name" value="Immunoglobulins"/>
    <property type="match status" value="1"/>
</dbReference>
<dbReference type="SUPFAM" id="SSF52058">
    <property type="entry name" value="L domain-like"/>
    <property type="match status" value="1"/>
</dbReference>
<accession>T1F6V4</accession>
<dbReference type="EnsemblMetazoa" id="HelroT173479">
    <property type="protein sequence ID" value="HelroP173479"/>
    <property type="gene ID" value="HelroG173479"/>
</dbReference>
<dbReference type="RefSeq" id="XP_009018333.1">
    <property type="nucleotide sequence ID" value="XM_009020085.1"/>
</dbReference>
<dbReference type="InterPro" id="IPR032675">
    <property type="entry name" value="LRR_dom_sf"/>
</dbReference>
<dbReference type="Gene3D" id="3.80.10.10">
    <property type="entry name" value="Ribonuclease Inhibitor"/>
    <property type="match status" value="1"/>
</dbReference>
<feature type="chain" id="PRO_5010980379" description="Ig-like domain-containing protein" evidence="1">
    <location>
        <begin position="21"/>
        <end position="469"/>
    </location>
</feature>
<dbReference type="InterPro" id="IPR007110">
    <property type="entry name" value="Ig-like_dom"/>
</dbReference>
<dbReference type="InterPro" id="IPR036179">
    <property type="entry name" value="Ig-like_dom_sf"/>
</dbReference>
<dbReference type="SUPFAM" id="SSF48726">
    <property type="entry name" value="Immunoglobulin"/>
    <property type="match status" value="1"/>
</dbReference>
<gene>
    <name evidence="4" type="primary">20204553</name>
    <name evidence="3" type="ORF">HELRODRAFT_173479</name>
</gene>
<dbReference type="InParanoid" id="T1F6V4"/>
<proteinExistence type="predicted"/>
<keyword evidence="5" id="KW-1185">Reference proteome</keyword>
<dbReference type="EMBL" id="AMQM01004549">
    <property type="status" value="NOT_ANNOTATED_CDS"/>
    <property type="molecule type" value="Genomic_DNA"/>
</dbReference>
<organism evidence="4 5">
    <name type="scientific">Helobdella robusta</name>
    <name type="common">Californian leech</name>
    <dbReference type="NCBI Taxonomy" id="6412"/>
    <lineage>
        <taxon>Eukaryota</taxon>
        <taxon>Metazoa</taxon>
        <taxon>Spiralia</taxon>
        <taxon>Lophotrochozoa</taxon>
        <taxon>Annelida</taxon>
        <taxon>Clitellata</taxon>
        <taxon>Hirudinea</taxon>
        <taxon>Rhynchobdellida</taxon>
        <taxon>Glossiphoniidae</taxon>
        <taxon>Helobdella</taxon>
    </lineage>
</organism>
<keyword evidence="1" id="KW-0732">Signal</keyword>
<evidence type="ECO:0000313" key="5">
    <source>
        <dbReference type="Proteomes" id="UP000015101"/>
    </source>
</evidence>
<evidence type="ECO:0000313" key="4">
    <source>
        <dbReference type="EnsemblMetazoa" id="HelroP173479"/>
    </source>
</evidence>
<dbReference type="EMBL" id="KB096590">
    <property type="protein sequence ID" value="ESO03776.1"/>
    <property type="molecule type" value="Genomic_DNA"/>
</dbReference>
<name>T1F6V4_HELRO</name>
<evidence type="ECO:0000256" key="1">
    <source>
        <dbReference type="SAM" id="SignalP"/>
    </source>
</evidence>
<reference evidence="5" key="1">
    <citation type="submission" date="2012-12" db="EMBL/GenBank/DDBJ databases">
        <authorList>
            <person name="Hellsten U."/>
            <person name="Grimwood J."/>
            <person name="Chapman J.A."/>
            <person name="Shapiro H."/>
            <person name="Aerts A."/>
            <person name="Otillar R.P."/>
            <person name="Terry A.Y."/>
            <person name="Boore J.L."/>
            <person name="Simakov O."/>
            <person name="Marletaz F."/>
            <person name="Cho S.-J."/>
            <person name="Edsinger-Gonzales E."/>
            <person name="Havlak P."/>
            <person name="Kuo D.-H."/>
            <person name="Larsson T."/>
            <person name="Lv J."/>
            <person name="Arendt D."/>
            <person name="Savage R."/>
            <person name="Osoegawa K."/>
            <person name="de Jong P."/>
            <person name="Lindberg D.R."/>
            <person name="Seaver E.C."/>
            <person name="Weisblat D.A."/>
            <person name="Putnam N.H."/>
            <person name="Grigoriev I.V."/>
            <person name="Rokhsar D.S."/>
        </authorList>
    </citation>
    <scope>NUCLEOTIDE SEQUENCE</scope>
</reference>
<reference evidence="4" key="3">
    <citation type="submission" date="2015-06" db="UniProtKB">
        <authorList>
            <consortium name="EnsemblMetazoa"/>
        </authorList>
    </citation>
    <scope>IDENTIFICATION</scope>
</reference>
<feature type="domain" description="Ig-like" evidence="2">
    <location>
        <begin position="346"/>
        <end position="433"/>
    </location>
</feature>
<dbReference type="InterPro" id="IPR013783">
    <property type="entry name" value="Ig-like_fold"/>
</dbReference>
<dbReference type="AlphaFoldDB" id="T1F6V4"/>
<reference evidence="3 5" key="2">
    <citation type="journal article" date="2013" name="Nature">
        <title>Insights into bilaterian evolution from three spiralian genomes.</title>
        <authorList>
            <person name="Simakov O."/>
            <person name="Marletaz F."/>
            <person name="Cho S.J."/>
            <person name="Edsinger-Gonzales E."/>
            <person name="Havlak P."/>
            <person name="Hellsten U."/>
            <person name="Kuo D.H."/>
            <person name="Larsson T."/>
            <person name="Lv J."/>
            <person name="Arendt D."/>
            <person name="Savage R."/>
            <person name="Osoegawa K."/>
            <person name="de Jong P."/>
            <person name="Grimwood J."/>
            <person name="Chapman J.A."/>
            <person name="Shapiro H."/>
            <person name="Aerts A."/>
            <person name="Otillar R.P."/>
            <person name="Terry A.Y."/>
            <person name="Boore J.L."/>
            <person name="Grigoriev I.V."/>
            <person name="Lindberg D.R."/>
            <person name="Seaver E.C."/>
            <person name="Weisblat D.A."/>
            <person name="Putnam N.H."/>
            <person name="Rokhsar D.S."/>
        </authorList>
    </citation>
    <scope>NUCLEOTIDE SEQUENCE</scope>
</reference>
<dbReference type="CTD" id="20204553"/>
<evidence type="ECO:0000259" key="2">
    <source>
        <dbReference type="PROSITE" id="PS50835"/>
    </source>
</evidence>
<protein>
    <recommendedName>
        <fullName evidence="2">Ig-like domain-containing protein</fullName>
    </recommendedName>
</protein>
<dbReference type="HOGENOM" id="CLU_583007_0_0_1"/>